<dbReference type="InterPro" id="IPR000994">
    <property type="entry name" value="Pept_M24"/>
</dbReference>
<feature type="domain" description="FACT complex subunit SPT16 N-terminal lobe" evidence="13">
    <location>
        <begin position="29"/>
        <end position="196"/>
    </location>
</feature>
<keyword evidence="3 11" id="KW-0235">DNA replication</keyword>
<dbReference type="GO" id="GO:0031491">
    <property type="term" value="F:nucleosome binding"/>
    <property type="evidence" value="ECO:0007669"/>
    <property type="project" value="TreeGrafter"/>
</dbReference>
<dbReference type="InterPro" id="IPR029148">
    <property type="entry name" value="FACT-SPT16_Nlobe"/>
</dbReference>
<gene>
    <name evidence="16" type="ORF">TIFTF001_013281</name>
</gene>
<dbReference type="InterPro" id="IPR013953">
    <property type="entry name" value="FACT_SPT16_M"/>
</dbReference>
<evidence type="ECO:0000259" key="14">
    <source>
        <dbReference type="SMART" id="SM01286"/>
    </source>
</evidence>
<comment type="caution">
    <text evidence="16">The sequence shown here is derived from an EMBL/GenBank/DDBJ whole genome shotgun (WGS) entry which is preliminary data.</text>
</comment>
<feature type="compositionally biased region" description="Polar residues" evidence="12">
    <location>
        <begin position="483"/>
        <end position="494"/>
    </location>
</feature>
<evidence type="ECO:0000256" key="5">
    <source>
        <dbReference type="ARBA" id="ARBA00023015"/>
    </source>
</evidence>
<dbReference type="InterPro" id="IPR048969">
    <property type="entry name" value="FACT_SPT16_C"/>
</dbReference>
<evidence type="ECO:0000313" key="16">
    <source>
        <dbReference type="EMBL" id="GMN44102.1"/>
    </source>
</evidence>
<dbReference type="PANTHER" id="PTHR13980:SF15">
    <property type="entry name" value="FACT COMPLEX SUBUNIT SPT16"/>
    <property type="match status" value="1"/>
</dbReference>
<feature type="region of interest" description="Disordered" evidence="12">
    <location>
        <begin position="1"/>
        <end position="20"/>
    </location>
</feature>
<dbReference type="GO" id="GO:0035101">
    <property type="term" value="C:FACT complex"/>
    <property type="evidence" value="ECO:0007669"/>
    <property type="project" value="UniProtKB-UniRule"/>
</dbReference>
<dbReference type="FunFam" id="3.90.230.10:FF:000005">
    <property type="entry name" value="FACT complex subunit spt16"/>
    <property type="match status" value="1"/>
</dbReference>
<keyword evidence="17" id="KW-1185">Reference proteome</keyword>
<dbReference type="AlphaFoldDB" id="A0AA88A0P9"/>
<evidence type="ECO:0000256" key="6">
    <source>
        <dbReference type="ARBA" id="ARBA00023054"/>
    </source>
</evidence>
<dbReference type="Pfam" id="PF21091">
    <property type="entry name" value="SPT16_C"/>
    <property type="match status" value="1"/>
</dbReference>
<keyword evidence="7 11" id="KW-0804">Transcription</keyword>
<feature type="region of interest" description="Disordered" evidence="12">
    <location>
        <begin position="964"/>
        <end position="1076"/>
    </location>
</feature>
<evidence type="ECO:0000256" key="12">
    <source>
        <dbReference type="SAM" id="MobiDB-lite"/>
    </source>
</evidence>
<dbReference type="SMART" id="SM01286">
    <property type="entry name" value="SPT16"/>
    <property type="match status" value="1"/>
</dbReference>
<dbReference type="Proteomes" id="UP001187192">
    <property type="component" value="Unassembled WGS sequence"/>
</dbReference>
<evidence type="ECO:0000256" key="11">
    <source>
        <dbReference type="RuleBase" id="RU367052"/>
    </source>
</evidence>
<dbReference type="InterPro" id="IPR011993">
    <property type="entry name" value="PH-like_dom_sf"/>
</dbReference>
<organism evidence="16 17">
    <name type="scientific">Ficus carica</name>
    <name type="common">Common fig</name>
    <dbReference type="NCBI Taxonomy" id="3494"/>
    <lineage>
        <taxon>Eukaryota</taxon>
        <taxon>Viridiplantae</taxon>
        <taxon>Streptophyta</taxon>
        <taxon>Embryophyta</taxon>
        <taxon>Tracheophyta</taxon>
        <taxon>Spermatophyta</taxon>
        <taxon>Magnoliopsida</taxon>
        <taxon>eudicotyledons</taxon>
        <taxon>Gunneridae</taxon>
        <taxon>Pentapetalae</taxon>
        <taxon>rosids</taxon>
        <taxon>fabids</taxon>
        <taxon>Rosales</taxon>
        <taxon>Moraceae</taxon>
        <taxon>Ficeae</taxon>
        <taxon>Ficus</taxon>
    </lineage>
</organism>
<dbReference type="Gene3D" id="2.30.29.30">
    <property type="entry name" value="Pleckstrin-homology domain (PH domain)/Phosphotyrosine-binding domain (PTB)"/>
    <property type="match status" value="1"/>
</dbReference>
<dbReference type="Pfam" id="PF00557">
    <property type="entry name" value="Peptidase_M24"/>
    <property type="match status" value="1"/>
</dbReference>
<dbReference type="GO" id="GO:0006368">
    <property type="term" value="P:transcription elongation by RNA polymerase II"/>
    <property type="evidence" value="ECO:0007669"/>
    <property type="project" value="TreeGrafter"/>
</dbReference>
<keyword evidence="9 11" id="KW-0539">Nucleus</keyword>
<dbReference type="FunFam" id="3.40.350.10:FF:000006">
    <property type="entry name" value="FACT complex subunit SPT16"/>
    <property type="match status" value="1"/>
</dbReference>
<feature type="compositionally biased region" description="Basic and acidic residues" evidence="12">
    <location>
        <begin position="1018"/>
        <end position="1045"/>
    </location>
</feature>
<dbReference type="Pfam" id="PF08512">
    <property type="entry name" value="Rttp106-like_middle"/>
    <property type="match status" value="1"/>
</dbReference>
<protein>
    <recommendedName>
        <fullName evidence="11">FACT complex subunit</fullName>
    </recommendedName>
</protein>
<dbReference type="Gene3D" id="3.40.350.10">
    <property type="entry name" value="Creatinase/prolidase N-terminal domain"/>
    <property type="match status" value="1"/>
</dbReference>
<name>A0AA88A0P9_FICCA</name>
<keyword evidence="2 11" id="KW-0158">Chromosome</keyword>
<dbReference type="GO" id="GO:0006281">
    <property type="term" value="P:DNA repair"/>
    <property type="evidence" value="ECO:0007669"/>
    <property type="project" value="UniProtKB-UniRule"/>
</dbReference>
<keyword evidence="6" id="KW-0175">Coiled coil</keyword>
<dbReference type="EMBL" id="BTGU01000017">
    <property type="protein sequence ID" value="GMN44102.1"/>
    <property type="molecule type" value="Genomic_DNA"/>
</dbReference>
<comment type="function">
    <text evidence="11">Component of the FACT complex, a general chromatin factor that acts to reorganize nucleosomes. The FACT complex is involved in multiple processes that require DNA as a template such as mRNA elongation, DNA replication and DNA repair. During transcription elongation the FACT complex acts as a histone chaperone that both destabilizes and restores nucleosomal structure. It facilitates the passage of RNA polymerase II and transcription by promoting the dissociation of one histone H2A-H2B dimer from the nucleosome, then subsequently promotes the reestablishment of the nucleosome following the passage of RNA polymerase II.</text>
</comment>
<dbReference type="CDD" id="cd01091">
    <property type="entry name" value="CDC68-like"/>
    <property type="match status" value="1"/>
</dbReference>
<dbReference type="SMART" id="SM01287">
    <property type="entry name" value="Rtt106"/>
    <property type="match status" value="1"/>
</dbReference>
<evidence type="ECO:0000256" key="1">
    <source>
        <dbReference type="ARBA" id="ARBA00010779"/>
    </source>
</evidence>
<dbReference type="Gene3D" id="2.30.29.210">
    <property type="entry name" value="FACT complex subunit Spt16p/Cdc68p"/>
    <property type="match status" value="1"/>
</dbReference>
<evidence type="ECO:0000313" key="17">
    <source>
        <dbReference type="Proteomes" id="UP001187192"/>
    </source>
</evidence>
<evidence type="ECO:0000256" key="8">
    <source>
        <dbReference type="ARBA" id="ARBA00023204"/>
    </source>
</evidence>
<evidence type="ECO:0000259" key="15">
    <source>
        <dbReference type="SMART" id="SM01287"/>
    </source>
</evidence>
<keyword evidence="8 11" id="KW-0234">DNA repair</keyword>
<dbReference type="InterPro" id="IPR040258">
    <property type="entry name" value="Spt16"/>
</dbReference>
<dbReference type="PANTHER" id="PTHR13980">
    <property type="entry name" value="CDC68 RELATED"/>
    <property type="match status" value="1"/>
</dbReference>
<dbReference type="GO" id="GO:0006260">
    <property type="term" value="P:DNA replication"/>
    <property type="evidence" value="ECO:0007669"/>
    <property type="project" value="UniProtKB-KW"/>
</dbReference>
<evidence type="ECO:0000256" key="3">
    <source>
        <dbReference type="ARBA" id="ARBA00022705"/>
    </source>
</evidence>
<dbReference type="InterPro" id="IPR033825">
    <property type="entry name" value="Spt16_M24"/>
</dbReference>
<feature type="compositionally biased region" description="Basic and acidic residues" evidence="12">
    <location>
        <begin position="495"/>
        <end position="522"/>
    </location>
</feature>
<dbReference type="FunFam" id="2.30.29.210:FF:000002">
    <property type="entry name" value="FACT complex subunit SPT16"/>
    <property type="match status" value="1"/>
</dbReference>
<dbReference type="InterPro" id="IPR056595">
    <property type="entry name" value="Fact-SPT16_PH"/>
</dbReference>
<evidence type="ECO:0000256" key="4">
    <source>
        <dbReference type="ARBA" id="ARBA00022763"/>
    </source>
</evidence>
<evidence type="ECO:0000256" key="7">
    <source>
        <dbReference type="ARBA" id="ARBA00023163"/>
    </source>
</evidence>
<feature type="compositionally biased region" description="Acidic residues" evidence="12">
    <location>
        <begin position="987"/>
        <end position="1017"/>
    </location>
</feature>
<dbReference type="FunFam" id="2.30.29.30:FF:000017">
    <property type="entry name" value="FACT complex subunit SPT16"/>
    <property type="match status" value="1"/>
</dbReference>
<accession>A0AA88A0P9</accession>
<comment type="similarity">
    <text evidence="1 11">Belongs to the peptidase M24 family. SPT16 subfamily.</text>
</comment>
<dbReference type="InterPro" id="IPR013719">
    <property type="entry name" value="RTT106/SPT16-like_middle_dom"/>
</dbReference>
<evidence type="ECO:0000256" key="2">
    <source>
        <dbReference type="ARBA" id="ARBA00022454"/>
    </source>
</evidence>
<evidence type="ECO:0000256" key="9">
    <source>
        <dbReference type="ARBA" id="ARBA00023242"/>
    </source>
</evidence>
<sequence>MADSRNVTAKSANGKGSGSSTGANNPYAINLDNFSKRLKMLYSHWNKCKSDLWGDSDALAIATPPTSEDLRYLKSSALHVWLVGYEFPETIMLFMKKQIHVLCSQKKASLLNVVKKSAKEAVGVEIIMHVKPKNDDGAGLMESLFRAVNAQSKSSGNDAPVVGHMAREAPEGKLLELWDGKLKNADFQLTDVTNGFSDLFAVKDNTELTNVRRAAFLTSSVMRSFVVPKVEKVIDEEKKVSHSSLMNETEKAVLEPARIKVKLKAENVDICYPPIFQSGGDFDLKPSASSNDENLCYDSTSVIICAVGSRYNSYCSNIARTFLIDANAVQSKAYEVLLRAQEAAISTLKSGNKISAAYQAALSVVEKDAPELASSLTKTAGTGIGLEFRESGLNLNAKNDRILRPGMVFNVSLGFQNLQAETKNPKTKKFSLLLADTVIVREDAPEVLTQLSSKAVKDVAYSFNEDDDEEDERVNIKAESKGGVTTSSKATLRSDNQEMSKEELRRQHQAELARQKNEETARRLAGGGSSATDNRGAGKTIGDLIAYKNVNDMPLPKDLMIQIDQKNEAILLPIYGSMVPFHVATVKSVSSQQDGNRNCYIRIIFNVPGTPFNPHDANSLKFQGSIYLKEVSFRSKDPRHISEAVQLIKTLRRQVASRESERAERATLVTQERLQLSGAKFKPIRLLDLWIRPPFGGRGRKLSGSLEAHSNGFRYSTSRPDERVDVMFGNIKHAFVQPAEKEMITLLHFHLRNHIMVGNKKTKDVQFYVEVMDVVQTLGGGKRSAYDPDEIEEEQRERDRKNKINMDFQNFVNRVNDLWGQPQFKALDLEFDQPLRELGFHGVPHKASAFIVPTSSCLVELIETPFVVITLSEIEIVNLERVGLGQKNFDMTIVFKDFKRDVFRIDSIPSTSLDGIKEWLDTTDLKYYESRLNLNWRPILKTITDDPEKFIEDGGWEFLNMEVSDSDSDKSEESDQGYVPSDIQSDSSEEEGDDSESLVESEDDEEDDSEEGSEEDEGKTWEELEREASYADREKGDDSDSEQERARRKMKAFGKARAPEKRRLGGSLPKRAKLRR</sequence>
<dbReference type="SUPFAM" id="SSF55920">
    <property type="entry name" value="Creatinase/aminopeptidase"/>
    <property type="match status" value="1"/>
</dbReference>
<reference evidence="16" key="1">
    <citation type="submission" date="2023-07" db="EMBL/GenBank/DDBJ databases">
        <title>draft genome sequence of fig (Ficus carica).</title>
        <authorList>
            <person name="Takahashi T."/>
            <person name="Nishimura K."/>
        </authorList>
    </citation>
    <scope>NUCLEOTIDE SEQUENCE</scope>
</reference>
<dbReference type="Gramene" id="FCD_00027536-RA">
    <property type="protein sequence ID" value="FCD_00027536-RA:cds"/>
    <property type="gene ID" value="FCD_00027536"/>
</dbReference>
<evidence type="ECO:0000256" key="10">
    <source>
        <dbReference type="ARBA" id="ARBA00062995"/>
    </source>
</evidence>
<feature type="region of interest" description="Disordered" evidence="12">
    <location>
        <begin position="463"/>
        <end position="538"/>
    </location>
</feature>
<keyword evidence="4 11" id="KW-0227">DNA damage</keyword>
<dbReference type="InterPro" id="IPR036005">
    <property type="entry name" value="Creatinase/aminopeptidase-like"/>
</dbReference>
<dbReference type="Gene3D" id="3.90.230.10">
    <property type="entry name" value="Creatinase/methionine aminopeptidase superfamily"/>
    <property type="match status" value="1"/>
</dbReference>
<dbReference type="Pfam" id="PF08644">
    <property type="entry name" value="SPT16"/>
    <property type="match status" value="1"/>
</dbReference>
<dbReference type="Gene3D" id="2.30.29.150">
    <property type="match status" value="1"/>
</dbReference>
<dbReference type="InterPro" id="IPR029149">
    <property type="entry name" value="Creatin/AminoP/Spt16_N"/>
</dbReference>
<dbReference type="SMART" id="SM01285">
    <property type="entry name" value="FACT-Spt16_Nlob"/>
    <property type="match status" value="1"/>
</dbReference>
<dbReference type="FunFam" id="2.30.29.150:FF:000004">
    <property type="entry name" value="FACT complex subunit SPT16"/>
    <property type="match status" value="1"/>
</dbReference>
<feature type="compositionally biased region" description="Low complexity" evidence="12">
    <location>
        <begin position="8"/>
        <end position="20"/>
    </location>
</feature>
<comment type="subunit">
    <text evidence="10">Component of the FACT complex, a stable heterodimer of SPT16 and SSRP.</text>
</comment>
<keyword evidence="5 11" id="KW-0805">Transcription regulation</keyword>
<proteinExistence type="inferred from homology"/>
<evidence type="ECO:0000259" key="13">
    <source>
        <dbReference type="SMART" id="SM01285"/>
    </source>
</evidence>
<feature type="domain" description="Histone chaperone RTT106/FACT complex subunit SPT16-like middle" evidence="15">
    <location>
        <begin position="840"/>
        <end position="930"/>
    </location>
</feature>
<feature type="domain" description="FACT complex subunit SPT16 middle" evidence="14">
    <location>
        <begin position="561"/>
        <end position="715"/>
    </location>
</feature>
<dbReference type="Pfam" id="PF14826">
    <property type="entry name" value="FACT-Spt16_Nlob"/>
    <property type="match status" value="1"/>
</dbReference>
<comment type="subcellular location">
    <subcellularLocation>
        <location evidence="11">Nucleus</location>
    </subcellularLocation>
    <subcellularLocation>
        <location evidence="11">Chromosome</location>
    </subcellularLocation>
</comment>
<dbReference type="Pfam" id="PF24824">
    <property type="entry name" value="PH_SPT16"/>
    <property type="match status" value="1"/>
</dbReference>